<dbReference type="InterPro" id="IPR052336">
    <property type="entry name" value="MlaD_Phospholipid_Transporter"/>
</dbReference>
<name>A0ABS0DCR1_9NOCA</name>
<evidence type="ECO:0000259" key="3">
    <source>
        <dbReference type="Pfam" id="PF11887"/>
    </source>
</evidence>
<dbReference type="RefSeq" id="WP_195002789.1">
    <property type="nucleotide sequence ID" value="NZ_JADLQN010000002.1"/>
</dbReference>
<gene>
    <name evidence="4" type="ORF">IU449_15365</name>
</gene>
<dbReference type="InterPro" id="IPR005693">
    <property type="entry name" value="Mce"/>
</dbReference>
<keyword evidence="1" id="KW-0472">Membrane</keyword>
<keyword evidence="1" id="KW-1133">Transmembrane helix</keyword>
<dbReference type="InterPro" id="IPR024516">
    <property type="entry name" value="Mce_C"/>
</dbReference>
<organism evidence="4 5">
    <name type="scientific">Nocardia higoensis</name>
    <dbReference type="NCBI Taxonomy" id="228599"/>
    <lineage>
        <taxon>Bacteria</taxon>
        <taxon>Bacillati</taxon>
        <taxon>Actinomycetota</taxon>
        <taxon>Actinomycetes</taxon>
        <taxon>Mycobacteriales</taxon>
        <taxon>Nocardiaceae</taxon>
        <taxon>Nocardia</taxon>
    </lineage>
</organism>
<keyword evidence="1" id="KW-0812">Transmembrane</keyword>
<evidence type="ECO:0000313" key="4">
    <source>
        <dbReference type="EMBL" id="MBF6355910.1"/>
    </source>
</evidence>
<proteinExistence type="predicted"/>
<dbReference type="NCBIfam" id="TIGR00996">
    <property type="entry name" value="Mtu_fam_mce"/>
    <property type="match status" value="1"/>
</dbReference>
<evidence type="ECO:0000313" key="5">
    <source>
        <dbReference type="Proteomes" id="UP000707731"/>
    </source>
</evidence>
<dbReference type="Pfam" id="PF02470">
    <property type="entry name" value="MlaD"/>
    <property type="match status" value="1"/>
</dbReference>
<feature type="transmembrane region" description="Helical" evidence="1">
    <location>
        <begin position="18"/>
        <end position="37"/>
    </location>
</feature>
<dbReference type="PANTHER" id="PTHR33371">
    <property type="entry name" value="INTERMEMBRANE PHOSPHOLIPID TRANSPORT SYSTEM BINDING PROTEIN MLAD-RELATED"/>
    <property type="match status" value="1"/>
</dbReference>
<evidence type="ECO:0000259" key="2">
    <source>
        <dbReference type="Pfam" id="PF02470"/>
    </source>
</evidence>
<dbReference type="EMBL" id="JADLQN010000002">
    <property type="protein sequence ID" value="MBF6355910.1"/>
    <property type="molecule type" value="Genomic_DNA"/>
</dbReference>
<dbReference type="Proteomes" id="UP000707731">
    <property type="component" value="Unassembled WGS sequence"/>
</dbReference>
<feature type="domain" description="Mce/MlaD" evidence="2">
    <location>
        <begin position="49"/>
        <end position="122"/>
    </location>
</feature>
<reference evidence="4 5" key="1">
    <citation type="submission" date="2020-10" db="EMBL/GenBank/DDBJ databases">
        <title>Identification of Nocardia species via Next-generation sequencing and recognition of intraspecies genetic diversity.</title>
        <authorList>
            <person name="Li P."/>
            <person name="Li P."/>
            <person name="Lu B."/>
        </authorList>
    </citation>
    <scope>NUCLEOTIDE SEQUENCE [LARGE SCALE GENOMIC DNA]</scope>
    <source>
        <strain evidence="4 5">BJ06-0143</strain>
    </source>
</reference>
<dbReference type="InterPro" id="IPR003399">
    <property type="entry name" value="Mce/MlaD"/>
</dbReference>
<feature type="domain" description="Mammalian cell entry C-terminal" evidence="3">
    <location>
        <begin position="127"/>
        <end position="312"/>
    </location>
</feature>
<evidence type="ECO:0000256" key="1">
    <source>
        <dbReference type="SAM" id="Phobius"/>
    </source>
</evidence>
<accession>A0ABS0DCR1</accession>
<protein>
    <submittedName>
        <fullName evidence="4">MCE family protein</fullName>
    </submittedName>
</protein>
<dbReference type="PRINTS" id="PR01782">
    <property type="entry name" value="MCEVIRFACTOR"/>
</dbReference>
<sequence>MTDTGKTDAGKTGNRSPAITIGIVGVVVAVCVALSALQFDRLPFIRSGASYTAFFADAGGLLPGDHVQVAGVRSGRVDGVELAGDKVLVRFTVDETLVLGDRTSAAIKTNTVLGRKSLEVVPDGAGALRRDDTIPLERTTSPYSLNDALGELATTVGGLDMQKVDETLDALSVTFADTPAPLRGALDGITELSRTINTRDEALSQLLERAQSVTKILSDRSQQINALLLDGNQLLGELDARRTALGQLIVHVNGLAQELRGLVADNEAQLAPALDKLNQVLDVLQRNRQDISEALDGLGPFAAALGEQVGNGPWFNAYVVNATSVGLQPLVDALVWPEHLPDDLRNFFLNPPPSIEPAVQEPPR</sequence>
<keyword evidence="5" id="KW-1185">Reference proteome</keyword>
<dbReference type="Pfam" id="PF11887">
    <property type="entry name" value="Mce4_CUP1"/>
    <property type="match status" value="1"/>
</dbReference>
<dbReference type="PANTHER" id="PTHR33371:SF18">
    <property type="entry name" value="MCE-FAMILY PROTEIN MCE3C"/>
    <property type="match status" value="1"/>
</dbReference>
<comment type="caution">
    <text evidence="4">The sequence shown here is derived from an EMBL/GenBank/DDBJ whole genome shotgun (WGS) entry which is preliminary data.</text>
</comment>